<gene>
    <name evidence="7" type="ORF">PSHT_16332</name>
</gene>
<sequence>MVKGSDIILILVAVIFPPAAAIFVAGCGCDLLINILLTSLGYLPVIYKRMQAEERYGQEGYKYVGNATYASHFLRAYWLPATYQSTSTTFAPSFSSPGSHTTKKVVKINIG</sequence>
<evidence type="ECO:0000313" key="8">
    <source>
        <dbReference type="Proteomes" id="UP000238274"/>
    </source>
</evidence>
<dbReference type="Proteomes" id="UP000238274">
    <property type="component" value="Unassembled WGS sequence"/>
</dbReference>
<evidence type="ECO:0000256" key="1">
    <source>
        <dbReference type="ARBA" id="ARBA00004370"/>
    </source>
</evidence>
<dbReference type="Pfam" id="PF01679">
    <property type="entry name" value="Pmp3"/>
    <property type="match status" value="1"/>
</dbReference>
<reference evidence="8" key="2">
    <citation type="journal article" date="2018" name="BMC Genomics">
        <title>Genomic insights into host adaptation between the wheat stripe rust pathogen (Puccinia striiformis f. sp. tritici) and the barley stripe rust pathogen (Puccinia striiformis f. sp. hordei).</title>
        <authorList>
            <person name="Xia C."/>
            <person name="Wang M."/>
            <person name="Yin C."/>
            <person name="Cornejo O.E."/>
            <person name="Hulbert S.H."/>
            <person name="Chen X."/>
        </authorList>
    </citation>
    <scope>NUCLEOTIDE SEQUENCE [LARGE SCALE GENOMIC DNA]</scope>
    <source>
        <strain evidence="8">93TX-2</strain>
    </source>
</reference>
<accession>A0A2S4UAH1</accession>
<evidence type="ECO:0000256" key="6">
    <source>
        <dbReference type="SAM" id="Phobius"/>
    </source>
</evidence>
<evidence type="ECO:0000256" key="5">
    <source>
        <dbReference type="ARBA" id="ARBA00023136"/>
    </source>
</evidence>
<comment type="similarity">
    <text evidence="2">Belongs to the UPF0057 (PMP3) family.</text>
</comment>
<name>A0A2S4UAH1_9BASI</name>
<keyword evidence="3 6" id="KW-0812">Transmembrane</keyword>
<feature type="transmembrane region" description="Helical" evidence="6">
    <location>
        <begin position="7"/>
        <end position="25"/>
    </location>
</feature>
<comment type="subcellular location">
    <subcellularLocation>
        <location evidence="1">Membrane</location>
    </subcellularLocation>
</comment>
<dbReference type="EMBL" id="PKSM01000506">
    <property type="protein sequence ID" value="POV94272.1"/>
    <property type="molecule type" value="Genomic_DNA"/>
</dbReference>
<protein>
    <submittedName>
        <fullName evidence="7">Uncharacterized protein</fullName>
    </submittedName>
</protein>
<reference evidence="7 8" key="1">
    <citation type="submission" date="2017-12" db="EMBL/GenBank/DDBJ databases">
        <title>Gene loss provides genomic basis for host adaptation in cereal stripe rust fungi.</title>
        <authorList>
            <person name="Xia C."/>
        </authorList>
    </citation>
    <scope>NUCLEOTIDE SEQUENCE [LARGE SCALE GENOMIC DNA]</scope>
    <source>
        <strain evidence="7 8">93TX-2</strain>
    </source>
</reference>
<evidence type="ECO:0000256" key="3">
    <source>
        <dbReference type="ARBA" id="ARBA00022692"/>
    </source>
</evidence>
<dbReference type="PROSITE" id="PS51257">
    <property type="entry name" value="PROKAR_LIPOPROTEIN"/>
    <property type="match status" value="1"/>
</dbReference>
<dbReference type="InterPro" id="IPR000612">
    <property type="entry name" value="PMP3"/>
</dbReference>
<reference evidence="8" key="3">
    <citation type="journal article" date="2018" name="Mol. Plant Microbe Interact.">
        <title>Genome sequence resources for the wheat stripe rust pathogen (Puccinia striiformis f. sp. tritici) and the barley stripe rust pathogen (Puccinia striiformis f. sp. hordei).</title>
        <authorList>
            <person name="Xia C."/>
            <person name="Wang M."/>
            <person name="Yin C."/>
            <person name="Cornejo O.E."/>
            <person name="Hulbert S.H."/>
            <person name="Chen X."/>
        </authorList>
    </citation>
    <scope>NUCLEOTIDE SEQUENCE [LARGE SCALE GENOMIC DNA]</scope>
    <source>
        <strain evidence="8">93TX-2</strain>
    </source>
</reference>
<evidence type="ECO:0000256" key="4">
    <source>
        <dbReference type="ARBA" id="ARBA00022989"/>
    </source>
</evidence>
<comment type="caution">
    <text evidence="7">The sequence shown here is derived from an EMBL/GenBank/DDBJ whole genome shotgun (WGS) entry which is preliminary data.</text>
</comment>
<feature type="transmembrane region" description="Helical" evidence="6">
    <location>
        <begin position="31"/>
        <end position="47"/>
    </location>
</feature>
<dbReference type="GO" id="GO:0016020">
    <property type="term" value="C:membrane"/>
    <property type="evidence" value="ECO:0007669"/>
    <property type="project" value="UniProtKB-SubCell"/>
</dbReference>
<organism evidence="7 8">
    <name type="scientific">Puccinia striiformis</name>
    <dbReference type="NCBI Taxonomy" id="27350"/>
    <lineage>
        <taxon>Eukaryota</taxon>
        <taxon>Fungi</taxon>
        <taxon>Dikarya</taxon>
        <taxon>Basidiomycota</taxon>
        <taxon>Pucciniomycotina</taxon>
        <taxon>Pucciniomycetes</taxon>
        <taxon>Pucciniales</taxon>
        <taxon>Pucciniaceae</taxon>
        <taxon>Puccinia</taxon>
    </lineage>
</organism>
<keyword evidence="5 6" id="KW-0472">Membrane</keyword>
<evidence type="ECO:0000313" key="7">
    <source>
        <dbReference type="EMBL" id="POV94272.1"/>
    </source>
</evidence>
<dbReference type="OrthoDB" id="2802411at2759"/>
<keyword evidence="4 6" id="KW-1133">Transmembrane helix</keyword>
<evidence type="ECO:0000256" key="2">
    <source>
        <dbReference type="ARBA" id="ARBA00009530"/>
    </source>
</evidence>
<keyword evidence="8" id="KW-1185">Reference proteome</keyword>
<dbReference type="AlphaFoldDB" id="A0A2S4UAH1"/>
<proteinExistence type="inferred from homology"/>
<dbReference type="VEuPathDB" id="FungiDB:PSHT_16332"/>